<protein>
    <submittedName>
        <fullName evidence="7 8">O-antigen ligase</fullName>
    </submittedName>
</protein>
<evidence type="ECO:0000313" key="10">
    <source>
        <dbReference type="Proteomes" id="UP001214094"/>
    </source>
</evidence>
<feature type="transmembrane region" description="Helical" evidence="5">
    <location>
        <begin position="346"/>
        <end position="364"/>
    </location>
</feature>
<name>A0A9Q9DD04_ENSAD</name>
<evidence type="ECO:0000313" key="9">
    <source>
        <dbReference type="Proteomes" id="UP001055460"/>
    </source>
</evidence>
<feature type="transmembrane region" description="Helical" evidence="5">
    <location>
        <begin position="15"/>
        <end position="33"/>
    </location>
</feature>
<proteinExistence type="predicted"/>
<dbReference type="GeneID" id="29520917"/>
<dbReference type="InterPro" id="IPR051533">
    <property type="entry name" value="WaaL-like"/>
</dbReference>
<dbReference type="InterPro" id="IPR007016">
    <property type="entry name" value="O-antigen_ligase-rel_domated"/>
</dbReference>
<dbReference type="Proteomes" id="UP001055460">
    <property type="component" value="Plasmid pA"/>
</dbReference>
<keyword evidence="7" id="KW-0614">Plasmid</keyword>
<geneLocation type="plasmid" evidence="8 10">
    <name>unnamedA</name>
</geneLocation>
<feature type="transmembrane region" description="Helical" evidence="5">
    <location>
        <begin position="384"/>
        <end position="403"/>
    </location>
</feature>
<evidence type="ECO:0000256" key="4">
    <source>
        <dbReference type="ARBA" id="ARBA00023136"/>
    </source>
</evidence>
<keyword evidence="10" id="KW-1185">Reference proteome</keyword>
<feature type="domain" description="O-antigen ligase-related" evidence="6">
    <location>
        <begin position="215"/>
        <end position="357"/>
    </location>
</feature>
<evidence type="ECO:0000256" key="5">
    <source>
        <dbReference type="SAM" id="Phobius"/>
    </source>
</evidence>
<feature type="transmembrane region" description="Helical" evidence="5">
    <location>
        <begin position="87"/>
        <end position="104"/>
    </location>
</feature>
<keyword evidence="4 5" id="KW-0472">Membrane</keyword>
<evidence type="ECO:0000256" key="2">
    <source>
        <dbReference type="ARBA" id="ARBA00022692"/>
    </source>
</evidence>
<sequence length="443" mass="49048">MPDLSGSPANSAETLRVRVGTFLFLAISIYYWIPFHSFVDLTKESLLEPGGDNSSRLNQIVALLLFAGASCYGVLHPMRRGLMQPRVLLAILLLWVLFACLVSAHPANGIKAIILTTMVAVNANVYLLLPANERHFAKMLAVSTLVMLAVAYYGVLFKPLLSIHQANEVLEPMHAGLWRGHFRHKNEAAVAMVLASFLGLYVLRRWSKLVGLTIVSLAFFFLIHTGGKTSTAMLPGILLLAWLFEHVRLLRIPIAIGGVALFNLFAVGSAVFRPLGEFVSSLGIDATFTNRADVWRFAFSVIAEQPFIGRGFKAFWQTEEVVFSGGGIETWAVRAAHAHNSYLETLLVIGIPGLILTLLWLVVLPLYHISRIPPARQHSDLTRLFLRIWLYSIYSASLEAFFFDGPNVLWFTLLFAICGLRLQSSAALATEPRPLAQRMVAHA</sequence>
<feature type="transmembrane region" description="Helical" evidence="5">
    <location>
        <begin position="188"/>
        <end position="204"/>
    </location>
</feature>
<feature type="transmembrane region" description="Helical" evidence="5">
    <location>
        <begin position="57"/>
        <end position="75"/>
    </location>
</feature>
<evidence type="ECO:0000259" key="6">
    <source>
        <dbReference type="Pfam" id="PF04932"/>
    </source>
</evidence>
<dbReference type="GO" id="GO:0016020">
    <property type="term" value="C:membrane"/>
    <property type="evidence" value="ECO:0007669"/>
    <property type="project" value="UniProtKB-SubCell"/>
</dbReference>
<reference evidence="8 10" key="2">
    <citation type="submission" date="2023-03" db="EMBL/GenBank/DDBJ databases">
        <title>Comparative genome and transcriptome analysis combination mining strategies for increasing vitamin B12 production of Ensifer adhaerens strain.</title>
        <authorList>
            <person name="Yongheng L."/>
        </authorList>
    </citation>
    <scope>NUCLEOTIDE SEQUENCE [LARGE SCALE GENOMIC DNA]</scope>
    <source>
        <strain evidence="8 10">Casida A-T305</strain>
        <plasmid evidence="8 10">unnamedA</plasmid>
    </source>
</reference>
<evidence type="ECO:0000313" key="7">
    <source>
        <dbReference type="EMBL" id="USJ26542.1"/>
    </source>
</evidence>
<dbReference type="KEGG" id="eah:FA04_21880"/>
<dbReference type="EMBL" id="CP121309">
    <property type="protein sequence ID" value="WFP93935.1"/>
    <property type="molecule type" value="Genomic_DNA"/>
</dbReference>
<keyword evidence="7" id="KW-0436">Ligase</keyword>
<gene>
    <name evidence="7" type="ORF">NE863_21560</name>
    <name evidence="8" type="ORF">P4B07_22160</name>
</gene>
<dbReference type="PANTHER" id="PTHR37422:SF21">
    <property type="entry name" value="EXOQ-LIKE PROTEIN"/>
    <property type="match status" value="1"/>
</dbReference>
<geneLocation type="plasmid" evidence="7 9">
    <name>pA</name>
</geneLocation>
<dbReference type="Proteomes" id="UP001214094">
    <property type="component" value="Plasmid unnamedA"/>
</dbReference>
<dbReference type="Pfam" id="PF04932">
    <property type="entry name" value="Wzy_C"/>
    <property type="match status" value="1"/>
</dbReference>
<keyword evidence="3 5" id="KW-1133">Transmembrane helix</keyword>
<feature type="transmembrane region" description="Helical" evidence="5">
    <location>
        <begin position="232"/>
        <end position="247"/>
    </location>
</feature>
<evidence type="ECO:0000256" key="1">
    <source>
        <dbReference type="ARBA" id="ARBA00004141"/>
    </source>
</evidence>
<comment type="subcellular location">
    <subcellularLocation>
        <location evidence="1">Membrane</location>
        <topology evidence="1">Multi-pass membrane protein</topology>
    </subcellularLocation>
</comment>
<organism evidence="7 9">
    <name type="scientific">Ensifer adhaerens</name>
    <name type="common">Sinorhizobium morelense</name>
    <dbReference type="NCBI Taxonomy" id="106592"/>
    <lineage>
        <taxon>Bacteria</taxon>
        <taxon>Pseudomonadati</taxon>
        <taxon>Pseudomonadota</taxon>
        <taxon>Alphaproteobacteria</taxon>
        <taxon>Hyphomicrobiales</taxon>
        <taxon>Rhizobiaceae</taxon>
        <taxon>Sinorhizobium/Ensifer group</taxon>
        <taxon>Ensifer</taxon>
    </lineage>
</organism>
<reference evidence="7" key="1">
    <citation type="submission" date="2022-06" db="EMBL/GenBank/DDBJ databases">
        <title>Physiological and biochemical characterization and genomic elucidation of a strain of the genus Ensifer adhaerens M8 that combines arsenic oxidation and chromium reduction.</title>
        <authorList>
            <person name="Li X."/>
            <person name="Yu c."/>
        </authorList>
    </citation>
    <scope>NUCLEOTIDE SEQUENCE</scope>
    <source>
        <strain evidence="7">M8</strain>
        <plasmid evidence="7">pA</plasmid>
    </source>
</reference>
<dbReference type="EMBL" id="CP098808">
    <property type="protein sequence ID" value="USJ26542.1"/>
    <property type="molecule type" value="Genomic_DNA"/>
</dbReference>
<feature type="transmembrane region" description="Helical" evidence="5">
    <location>
        <begin position="409"/>
        <end position="429"/>
    </location>
</feature>
<dbReference type="PANTHER" id="PTHR37422">
    <property type="entry name" value="TEICHURONIC ACID BIOSYNTHESIS PROTEIN TUAE"/>
    <property type="match status" value="1"/>
</dbReference>
<dbReference type="GO" id="GO:0016874">
    <property type="term" value="F:ligase activity"/>
    <property type="evidence" value="ECO:0007669"/>
    <property type="project" value="UniProtKB-KW"/>
</dbReference>
<feature type="transmembrane region" description="Helical" evidence="5">
    <location>
        <begin position="254"/>
        <end position="272"/>
    </location>
</feature>
<dbReference type="RefSeq" id="WP_034799223.1">
    <property type="nucleotide sequence ID" value="NZ_CP015881.1"/>
</dbReference>
<feature type="transmembrane region" description="Helical" evidence="5">
    <location>
        <begin position="136"/>
        <end position="155"/>
    </location>
</feature>
<evidence type="ECO:0000313" key="8">
    <source>
        <dbReference type="EMBL" id="WFP93935.1"/>
    </source>
</evidence>
<dbReference type="AlphaFoldDB" id="A0A9Q9DD04"/>
<evidence type="ECO:0000256" key="3">
    <source>
        <dbReference type="ARBA" id="ARBA00022989"/>
    </source>
</evidence>
<keyword evidence="2 5" id="KW-0812">Transmembrane</keyword>
<accession>A0A9Q9DD04</accession>